<name>A0A8J5XDS5_DIALT</name>
<feature type="compositionally biased region" description="Basic and acidic residues" evidence="1">
    <location>
        <begin position="243"/>
        <end position="258"/>
    </location>
</feature>
<gene>
    <name evidence="4" type="ORF">KFE25_003954</name>
</gene>
<dbReference type="PROSITE" id="PS51645">
    <property type="entry name" value="PHR_CRY_ALPHA_BETA"/>
    <property type="match status" value="1"/>
</dbReference>
<dbReference type="InterPro" id="IPR029058">
    <property type="entry name" value="AB_hydrolase_fold"/>
</dbReference>
<dbReference type="InterPro" id="IPR036155">
    <property type="entry name" value="Crypto/Photolyase_N_sf"/>
</dbReference>
<feature type="signal peptide" evidence="2">
    <location>
        <begin position="1"/>
        <end position="17"/>
    </location>
</feature>
<dbReference type="Gene3D" id="3.40.50.620">
    <property type="entry name" value="HUPs"/>
    <property type="match status" value="1"/>
</dbReference>
<dbReference type="InterPro" id="IPR014729">
    <property type="entry name" value="Rossmann-like_a/b/a_fold"/>
</dbReference>
<feature type="region of interest" description="Disordered" evidence="1">
    <location>
        <begin position="334"/>
        <end position="388"/>
    </location>
</feature>
<dbReference type="Gene3D" id="3.40.50.1820">
    <property type="entry name" value="alpha/beta hydrolase"/>
    <property type="match status" value="1"/>
</dbReference>
<evidence type="ECO:0000313" key="5">
    <source>
        <dbReference type="Proteomes" id="UP000751190"/>
    </source>
</evidence>
<feature type="domain" description="Photolyase/cryptochrome alpha/beta" evidence="3">
    <location>
        <begin position="68"/>
        <end position="197"/>
    </location>
</feature>
<feature type="compositionally biased region" description="Acidic residues" evidence="1">
    <location>
        <begin position="364"/>
        <end position="373"/>
    </location>
</feature>
<organism evidence="4 5">
    <name type="scientific">Diacronema lutheri</name>
    <name type="common">Unicellular marine alga</name>
    <name type="synonym">Monochrysis lutheri</name>
    <dbReference type="NCBI Taxonomy" id="2081491"/>
    <lineage>
        <taxon>Eukaryota</taxon>
        <taxon>Haptista</taxon>
        <taxon>Haptophyta</taxon>
        <taxon>Pavlovophyceae</taxon>
        <taxon>Pavlovales</taxon>
        <taxon>Pavlovaceae</taxon>
        <taxon>Diacronema</taxon>
    </lineage>
</organism>
<feature type="compositionally biased region" description="Acidic residues" evidence="1">
    <location>
        <begin position="334"/>
        <end position="344"/>
    </location>
</feature>
<evidence type="ECO:0000256" key="2">
    <source>
        <dbReference type="SAM" id="SignalP"/>
    </source>
</evidence>
<reference evidence="4" key="1">
    <citation type="submission" date="2021-05" db="EMBL/GenBank/DDBJ databases">
        <title>The genome of the haptophyte Pavlova lutheri (Diacronema luteri, Pavlovales) - a model for lipid biosynthesis in eukaryotic algae.</title>
        <authorList>
            <person name="Hulatt C.J."/>
            <person name="Posewitz M.C."/>
        </authorList>
    </citation>
    <scope>NUCLEOTIDE SEQUENCE</scope>
    <source>
        <strain evidence="4">NIVA-4/92</strain>
    </source>
</reference>
<dbReference type="PANTHER" id="PTHR47832:SF1">
    <property type="entry name" value="DNA PHOTOLYASE"/>
    <property type="match status" value="1"/>
</dbReference>
<dbReference type="SUPFAM" id="SSF52425">
    <property type="entry name" value="Cryptochrome/photolyase, N-terminal domain"/>
    <property type="match status" value="1"/>
</dbReference>
<keyword evidence="5" id="KW-1185">Reference proteome</keyword>
<dbReference type="SUPFAM" id="SSF53474">
    <property type="entry name" value="alpha/beta-Hydrolases"/>
    <property type="match status" value="1"/>
</dbReference>
<dbReference type="AlphaFoldDB" id="A0A8J5XDS5"/>
<feature type="compositionally biased region" description="Low complexity" evidence="1">
    <location>
        <begin position="698"/>
        <end position="717"/>
    </location>
</feature>
<keyword evidence="2" id="KW-0732">Signal</keyword>
<comment type="caution">
    <text evidence="4">The sequence shown here is derived from an EMBL/GenBank/DDBJ whole genome shotgun (WGS) entry which is preliminary data.</text>
</comment>
<evidence type="ECO:0000259" key="3">
    <source>
        <dbReference type="PROSITE" id="PS51645"/>
    </source>
</evidence>
<feature type="compositionally biased region" description="Basic and acidic residues" evidence="1">
    <location>
        <begin position="376"/>
        <end position="388"/>
    </location>
</feature>
<dbReference type="Proteomes" id="UP000751190">
    <property type="component" value="Unassembled WGS sequence"/>
</dbReference>
<evidence type="ECO:0000313" key="4">
    <source>
        <dbReference type="EMBL" id="KAG8463681.1"/>
    </source>
</evidence>
<dbReference type="PANTHER" id="PTHR47832">
    <property type="entry name" value="DNA PHOTOLYASE"/>
    <property type="match status" value="1"/>
</dbReference>
<protein>
    <recommendedName>
        <fullName evidence="3">Photolyase/cryptochrome alpha/beta domain-containing protein</fullName>
    </recommendedName>
</protein>
<feature type="chain" id="PRO_5035151099" description="Photolyase/cryptochrome alpha/beta domain-containing protein" evidence="2">
    <location>
        <begin position="18"/>
        <end position="1118"/>
    </location>
</feature>
<sequence>MRGVLLPLALLGALATAYHPSAPAMLARGRRVAAARRLVAPPSPRLARTGRPPVVCLGRAAQPDVGTHIVWYTGCADLRVHDHGGLLAAAACGARCIPVFVLDDQIHLDLPEPLLRRLHAALVGLDDDLDAAYGGRLVYREGCAARLLVELARETRATVCHVVADEITFALGAQRRAARAALDKAGVELRMWTTNLRQDAPWSSRGAALTRLPPTYAEYYAEARELPLTPPAGAPDSLVIGRAGKDGKDGAADARERRSDIPSCGTIFERADALARRAARARATFPTTEPFDHVVQAWVTTASARAALDEYLAVGRDAFADRHFFEAMPLGMLDDDDDDDEDAATVDGDSGVDAVGDAALVRVDDDDDDDDAAADAGERSATTRDARRGVERELVGAARSARAPAAADVGELRELREGGMRVGMGEPPVESGMPRGPRAAGFGSVESIDRLVPLDDEDAADLRAEGVAPRSRVADDGGSDEMVDDEVDGEVFVALSPPSLHAAAAQWLLPHVPLGGLPPRSPLGGANAGAARAARSAAAAAVARGVAAERPRRGAFARRMAMREVATRALAPALSLGSLSAREVAQRTAEAAAEAAARGELERSTLSGQAWGRSEMGAVMDILEWREWHRLLARRDLEAQRQQTTSGYYDASARSAAPPSARAVAPAPGAAVAVVADGGAADRTPAAAETGGDGGVTGATAGAAAPPASATSAVPAVRPSALTREQPAFGYWRWGGQHLVRFAVWPSDADVAALDGSGGAHVRAGADGEPLCLADALFDALVAEHGAERGAERGGEREGGTHLLFVHGFGASCEQWSRLARELRAQLREARLPVPRMYAIDMLGFGHSEKPGLSYTQHLWEAQLFDFALEVMGARPFIAVGNSIGGGLAAGLAANLKPLCKGLVLCNSAGRIDEPAEYAKLLAAQQLLDEQARGARATGRAAPVTVGSATLRVRDHPTSLGEVYAPPPFGGQPLLDAFGYALIRTLIPQVGKLLRSYYPAQPEAVDTVLIDAIVRDGLDPGAPNVIASGQKLPPQRPLNEVLSAELGFGGPVLVPQGALDPLSGAERSQTRAAQLGRLRPGVSVRLLEAGHCPHDEVPEQVAAAIVEWWPPAALVARS</sequence>
<dbReference type="Pfam" id="PF12697">
    <property type="entry name" value="Abhydrolase_6"/>
    <property type="match status" value="1"/>
</dbReference>
<feature type="region of interest" description="Disordered" evidence="1">
    <location>
        <begin position="231"/>
        <end position="258"/>
    </location>
</feature>
<evidence type="ECO:0000256" key="1">
    <source>
        <dbReference type="SAM" id="MobiDB-lite"/>
    </source>
</evidence>
<dbReference type="OrthoDB" id="408373at2759"/>
<dbReference type="Pfam" id="PF00875">
    <property type="entry name" value="DNA_photolyase"/>
    <property type="match status" value="1"/>
</dbReference>
<proteinExistence type="predicted"/>
<accession>A0A8J5XDS5</accession>
<dbReference type="EMBL" id="JAGTXO010000015">
    <property type="protein sequence ID" value="KAG8463681.1"/>
    <property type="molecule type" value="Genomic_DNA"/>
</dbReference>
<feature type="compositionally biased region" description="Low complexity" evidence="1">
    <location>
        <begin position="345"/>
        <end position="361"/>
    </location>
</feature>
<dbReference type="InterPro" id="IPR006050">
    <property type="entry name" value="DNA_photolyase_N"/>
</dbReference>
<feature type="region of interest" description="Disordered" evidence="1">
    <location>
        <begin position="683"/>
        <end position="717"/>
    </location>
</feature>
<dbReference type="InterPro" id="IPR000073">
    <property type="entry name" value="AB_hydrolase_1"/>
</dbReference>